<dbReference type="KEGG" id="bxe:Bxe_A0848"/>
<sequence>MINPDQRSLLTDALTPPDRYRYECGVATTYSLDLITLLSLPLHLARRDTEDTSPDRPDPLPVLDALRRMGDRLTVFCQRGRLQIPRKSNALLGLLEDMVHETQAPFEGVFHPKVWLLRFVPHDPDDKAPVLLRLLVLTRNITDDRSWDLSLWLEGERGNKLVGTSKPLATFVEWLTRTGSETLGAARREQLDLLALDARHTQWTAPGKFSEVHFHALGIGTKAAQWFPQHASGMPWDQLGVISPFVCANALDELSSRAGELLFLVSRAEELDRCASHGRFSDVRVLSDHATSGDTEDDVVHRQRGLHAKVYIGKRARDTHLFIGSANATGAALVDGRNVEFVVELVGRTSKVGGPSDWVGGNGLGPLLERYVRSASIDEQDVKDERALEQVRDALARAPLALYCEEAEQGWRVVLRGLDGIDWNGAAARAWLVSSDEARAVAIDPRHTNAIQGVLRQGLLIGEFAPQQITSFTAFSLTRGEAALSFALKLPLFGGPEERDLEILRAAIRNRDGFIRYLMLLLGDWTADDGNGQGDGVASGDEPRGSFDDTPLFEMLARAYAREPERLAQIRDLVERLRRPDANGHESEPILTADLMELWSVFESALAEGENQ</sequence>
<evidence type="ECO:0000313" key="1">
    <source>
        <dbReference type="EMBL" id="ABE32086.1"/>
    </source>
</evidence>
<evidence type="ECO:0008006" key="3">
    <source>
        <dbReference type="Google" id="ProtNLM"/>
    </source>
</evidence>
<dbReference type="KEGG" id="bxb:DR64_3013"/>
<name>Q13V03_PARXL</name>
<dbReference type="RefSeq" id="WP_011489592.1">
    <property type="nucleotide sequence ID" value="NC_007951.1"/>
</dbReference>
<accession>Q13V03</accession>
<gene>
    <name evidence="1" type="ORF">Bxe_A0848</name>
</gene>
<dbReference type="AlphaFoldDB" id="Q13V03"/>
<dbReference type="Gene3D" id="3.30.870.10">
    <property type="entry name" value="Endonuclease Chain A"/>
    <property type="match status" value="1"/>
</dbReference>
<dbReference type="CDD" id="cd09176">
    <property type="entry name" value="PLDc_unchar6"/>
    <property type="match status" value="1"/>
</dbReference>
<evidence type="ECO:0000313" key="2">
    <source>
        <dbReference type="Proteomes" id="UP000001817"/>
    </source>
</evidence>
<dbReference type="InterPro" id="IPR059166">
    <property type="entry name" value="PLD-like_cat"/>
</dbReference>
<dbReference type="PATRIC" id="fig|266265.5.peg.3734"/>
<proteinExistence type="predicted"/>
<dbReference type="Proteomes" id="UP000001817">
    <property type="component" value="Chromosome 1"/>
</dbReference>
<dbReference type="EMBL" id="CP000270">
    <property type="protein sequence ID" value="ABE32086.1"/>
    <property type="molecule type" value="Genomic_DNA"/>
</dbReference>
<dbReference type="OrthoDB" id="369674at2"/>
<keyword evidence="2" id="KW-1185">Reference proteome</keyword>
<dbReference type="STRING" id="266265.Bxe_A0848"/>
<dbReference type="eggNOG" id="ENOG502Z9PB">
    <property type="taxonomic scope" value="Bacteria"/>
</dbReference>
<reference evidence="1 2" key="1">
    <citation type="journal article" date="2006" name="Proc. Natl. Acad. Sci. U.S.A.">
        <title>Burkholderia xenovorans LB400 harbors a multi-replicon, 9.73-Mbp genome shaped for versatility.</title>
        <authorList>
            <person name="Chain P.S."/>
            <person name="Denef V.J."/>
            <person name="Konstantinidis K.T."/>
            <person name="Vergez L.M."/>
            <person name="Agullo L."/>
            <person name="Reyes V.L."/>
            <person name="Hauser L."/>
            <person name="Cordova M."/>
            <person name="Gomez L."/>
            <person name="Gonzalez M."/>
            <person name="Land M."/>
            <person name="Lao V."/>
            <person name="Larimer F."/>
            <person name="LiPuma J.J."/>
            <person name="Mahenthiralingam E."/>
            <person name="Malfatti S.A."/>
            <person name="Marx C.J."/>
            <person name="Parnell J.J."/>
            <person name="Ramette A."/>
            <person name="Richardson P."/>
            <person name="Seeger M."/>
            <person name="Smith D."/>
            <person name="Spilker T."/>
            <person name="Sul W.J."/>
            <person name="Tsoi T.V."/>
            <person name="Ulrich L.E."/>
            <person name="Zhulin I.B."/>
            <person name="Tiedje J.M."/>
        </authorList>
    </citation>
    <scope>NUCLEOTIDE SEQUENCE [LARGE SCALE GENOMIC DNA]</scope>
    <source>
        <strain evidence="1 2">LB400</strain>
    </source>
</reference>
<organism evidence="1 2">
    <name type="scientific">Paraburkholderia xenovorans (strain LB400)</name>
    <dbReference type="NCBI Taxonomy" id="266265"/>
    <lineage>
        <taxon>Bacteria</taxon>
        <taxon>Pseudomonadati</taxon>
        <taxon>Pseudomonadota</taxon>
        <taxon>Betaproteobacteria</taxon>
        <taxon>Burkholderiales</taxon>
        <taxon>Burkholderiaceae</taxon>
        <taxon>Paraburkholderia</taxon>
    </lineage>
</organism>
<protein>
    <recommendedName>
        <fullName evidence="3">PLD phosphodiesterase domain-containing protein</fullName>
    </recommendedName>
</protein>